<dbReference type="PANTHER" id="PTHR22444">
    <property type="entry name" value="GLUTAMATE-RICH PROTEIN 1"/>
    <property type="match status" value="1"/>
</dbReference>
<dbReference type="AlphaFoldDB" id="Q4RNV5"/>
<dbReference type="EMBL" id="CAAE01015009">
    <property type="protein sequence ID" value="CAG09927.1"/>
    <property type="molecule type" value="Genomic_DNA"/>
</dbReference>
<reference evidence="2" key="1">
    <citation type="journal article" date="2004" name="Nature">
        <title>Genome duplication in the teleost fish Tetraodon nigroviridis reveals the early vertebrate proto-karyotype.</title>
        <authorList>
            <person name="Jaillon O."/>
            <person name="Aury J.-M."/>
            <person name="Brunet F."/>
            <person name="Petit J.-L."/>
            <person name="Stange-Thomann N."/>
            <person name="Mauceli E."/>
            <person name="Bouneau L."/>
            <person name="Fischer C."/>
            <person name="Ozouf-Costaz C."/>
            <person name="Bernot A."/>
            <person name="Nicaud S."/>
            <person name="Jaffe D."/>
            <person name="Fisher S."/>
            <person name="Lutfalla G."/>
            <person name="Dossat C."/>
            <person name="Segurens B."/>
            <person name="Dasilva C."/>
            <person name="Salanoubat M."/>
            <person name="Levy M."/>
            <person name="Boudet N."/>
            <person name="Castellano S."/>
            <person name="Anthouard V."/>
            <person name="Jubin C."/>
            <person name="Castelli V."/>
            <person name="Katinka M."/>
            <person name="Vacherie B."/>
            <person name="Biemont C."/>
            <person name="Skalli Z."/>
            <person name="Cattolico L."/>
            <person name="Poulain J."/>
            <person name="De Berardinis V."/>
            <person name="Cruaud C."/>
            <person name="Duprat S."/>
            <person name="Brottier P."/>
            <person name="Coutanceau J.-P."/>
            <person name="Gouzy J."/>
            <person name="Parra G."/>
            <person name="Lardier G."/>
            <person name="Chapple C."/>
            <person name="McKernan K.J."/>
            <person name="McEwan P."/>
            <person name="Bosak S."/>
            <person name="Kellis M."/>
            <person name="Volff J.-N."/>
            <person name="Guigo R."/>
            <person name="Zody M.C."/>
            <person name="Mesirov J."/>
            <person name="Lindblad-Toh K."/>
            <person name="Birren B."/>
            <person name="Nusbaum C."/>
            <person name="Kahn D."/>
            <person name="Robinson-Rechavi M."/>
            <person name="Laudet V."/>
            <person name="Schachter V."/>
            <person name="Quetier F."/>
            <person name="Saurin W."/>
            <person name="Scarpelli C."/>
            <person name="Wincker P."/>
            <person name="Lander E.S."/>
            <person name="Weissenbach J."/>
            <person name="Roest Crollius H."/>
        </authorList>
    </citation>
    <scope>NUCLEOTIDE SEQUENCE [LARGE SCALE GENOMIC DNA]</scope>
</reference>
<evidence type="ECO:0000313" key="2">
    <source>
        <dbReference type="EMBL" id="CAG09927.1"/>
    </source>
</evidence>
<feature type="compositionally biased region" description="Basic residues" evidence="1">
    <location>
        <begin position="73"/>
        <end position="83"/>
    </location>
</feature>
<accession>Q4RNV5</accession>
<feature type="compositionally biased region" description="Basic residues" evidence="1">
    <location>
        <begin position="112"/>
        <end position="124"/>
    </location>
</feature>
<feature type="compositionally biased region" description="Low complexity" evidence="1">
    <location>
        <begin position="95"/>
        <end position="105"/>
    </location>
</feature>
<feature type="region of interest" description="Disordered" evidence="1">
    <location>
        <begin position="1"/>
        <end position="129"/>
    </location>
</feature>
<name>Q4RNV5_TETNG</name>
<gene>
    <name evidence="2" type="ORF">GSTENG00031395001</name>
</gene>
<feature type="compositionally biased region" description="Polar residues" evidence="1">
    <location>
        <begin position="36"/>
        <end position="52"/>
    </location>
</feature>
<organism evidence="2">
    <name type="scientific">Tetraodon nigroviridis</name>
    <name type="common">Spotted green pufferfish</name>
    <name type="synonym">Chelonodon nigroviridis</name>
    <dbReference type="NCBI Taxonomy" id="99883"/>
    <lineage>
        <taxon>Eukaryota</taxon>
        <taxon>Metazoa</taxon>
        <taxon>Chordata</taxon>
        <taxon>Craniata</taxon>
        <taxon>Vertebrata</taxon>
        <taxon>Euteleostomi</taxon>
        <taxon>Actinopterygii</taxon>
        <taxon>Neopterygii</taxon>
        <taxon>Teleostei</taxon>
        <taxon>Neoteleostei</taxon>
        <taxon>Acanthomorphata</taxon>
        <taxon>Eupercaria</taxon>
        <taxon>Tetraodontiformes</taxon>
        <taxon>Tetradontoidea</taxon>
        <taxon>Tetraodontidae</taxon>
        <taxon>Tetraodon</taxon>
    </lineage>
</organism>
<dbReference type="InterPro" id="IPR026719">
    <property type="entry name" value="ERICH1"/>
</dbReference>
<protein>
    <submittedName>
        <fullName evidence="2">(spotted green pufferfish) hypothetical protein</fullName>
    </submittedName>
</protein>
<comment type="caution">
    <text evidence="2">The sequence shown here is derived from an EMBL/GenBank/DDBJ whole genome shotgun (WGS) entry which is preliminary data.</text>
</comment>
<sequence>MARRKEGRTRTAEGPGRRVYTVLPPPADYQADSERSSTLLQRESTSDKNTAGESRDDADKDSEQDGEKEQTSRRRKRRKKKPALRPDCEKDEADPASQPSAAPGQAHGGVSKNKKRKLKKKRRKEQLLSMGLVPKAAAVEFTYSEDGESGSGVAEVSDFLRSTMKLYMSDGK</sequence>
<evidence type="ECO:0000256" key="1">
    <source>
        <dbReference type="SAM" id="MobiDB-lite"/>
    </source>
</evidence>
<feature type="compositionally biased region" description="Basic and acidic residues" evidence="1">
    <location>
        <begin position="53"/>
        <end position="72"/>
    </location>
</feature>
<dbReference type="OrthoDB" id="6151351at2759"/>
<dbReference type="KEGG" id="tng:GSTEN00031395G001"/>
<proteinExistence type="predicted"/>
<dbReference type="PANTHER" id="PTHR22444:SF1">
    <property type="entry name" value="GLUTAMATE-RICH PROTEIN 1"/>
    <property type="match status" value="1"/>
</dbReference>
<reference evidence="2" key="2">
    <citation type="submission" date="2004-02" db="EMBL/GenBank/DDBJ databases">
        <authorList>
            <consortium name="Genoscope"/>
            <consortium name="Whitehead Institute Centre for Genome Research"/>
        </authorList>
    </citation>
    <scope>NUCLEOTIDE SEQUENCE</scope>
</reference>